<evidence type="ECO:0000313" key="2">
    <source>
        <dbReference type="EMBL" id="KAF3861245.1"/>
    </source>
</evidence>
<keyword evidence="3" id="KW-1185">Reference proteome</keyword>
<gene>
    <name evidence="2" type="ORF">F7725_000021</name>
</gene>
<name>A0A7J5ZHI2_DISMA</name>
<sequence>MQRSVRKRRLVPQQDAEQHIKLRTDKAGLEEHFIDQFKGIGEFIRFAIRLVCYLYEQFQVTNEQYNPEAVEEERLPLDLSSLKTSITDRSSTEVTNEQYNPEAVEEERLPLELTSLKTSTTDRSSTEVTNEQYNPEAVEEERLPLELTSLKTSTTDRSSTEVTNEQYNPEAVEEERLPLELTSLKTSTTDRSSTELFTVRGYSLVDYPDTDEEDEDFIQNCDEGNPKLRITEDVLIQTDLAGSDVSTADSEEEYVPNPREGESTDSEGSIEIPIIKKSNGVIQDTEESEGEASMSSLPGKFLTKHQKSAKKRALVDDDIEDDISCVFNIISKVMVRLLFQPECDNETAEHYFAECKDQ</sequence>
<feature type="compositionally biased region" description="Polar residues" evidence="1">
    <location>
        <begin position="86"/>
        <end position="99"/>
    </location>
</feature>
<feature type="region of interest" description="Disordered" evidence="1">
    <location>
        <begin position="86"/>
        <end position="139"/>
    </location>
</feature>
<feature type="region of interest" description="Disordered" evidence="1">
    <location>
        <begin position="151"/>
        <end position="171"/>
    </location>
</feature>
<protein>
    <submittedName>
        <fullName evidence="2">Uncharacterized protein</fullName>
    </submittedName>
</protein>
<reference evidence="2 3" key="1">
    <citation type="submission" date="2020-03" db="EMBL/GenBank/DDBJ databases">
        <title>Dissostichus mawsoni Genome sequencing and assembly.</title>
        <authorList>
            <person name="Park H."/>
        </authorList>
    </citation>
    <scope>NUCLEOTIDE SEQUENCE [LARGE SCALE GENOMIC DNA]</scope>
    <source>
        <strain evidence="2">DM0001</strain>
        <tissue evidence="2">Muscle</tissue>
    </source>
</reference>
<dbReference type="OrthoDB" id="17373at2759"/>
<accession>A0A7J5ZHI2</accession>
<dbReference type="Proteomes" id="UP000518266">
    <property type="component" value="Unassembled WGS sequence"/>
</dbReference>
<feature type="region of interest" description="Disordered" evidence="1">
    <location>
        <begin position="243"/>
        <end position="268"/>
    </location>
</feature>
<feature type="compositionally biased region" description="Polar residues" evidence="1">
    <location>
        <begin position="151"/>
        <end position="167"/>
    </location>
</feature>
<comment type="caution">
    <text evidence="2">The sequence shown here is derived from an EMBL/GenBank/DDBJ whole genome shotgun (WGS) entry which is preliminary data.</text>
</comment>
<dbReference type="EMBL" id="JAAKFY010000001">
    <property type="protein sequence ID" value="KAF3861245.1"/>
    <property type="molecule type" value="Genomic_DNA"/>
</dbReference>
<dbReference type="Gene3D" id="1.10.530.10">
    <property type="match status" value="1"/>
</dbReference>
<evidence type="ECO:0000313" key="3">
    <source>
        <dbReference type="Proteomes" id="UP000518266"/>
    </source>
</evidence>
<feature type="compositionally biased region" description="Polar residues" evidence="1">
    <location>
        <begin position="115"/>
        <end position="133"/>
    </location>
</feature>
<evidence type="ECO:0000256" key="1">
    <source>
        <dbReference type="SAM" id="MobiDB-lite"/>
    </source>
</evidence>
<proteinExistence type="predicted"/>
<dbReference type="AlphaFoldDB" id="A0A7J5ZHI2"/>
<organism evidence="2 3">
    <name type="scientific">Dissostichus mawsoni</name>
    <name type="common">Antarctic cod</name>
    <dbReference type="NCBI Taxonomy" id="36200"/>
    <lineage>
        <taxon>Eukaryota</taxon>
        <taxon>Metazoa</taxon>
        <taxon>Chordata</taxon>
        <taxon>Craniata</taxon>
        <taxon>Vertebrata</taxon>
        <taxon>Euteleostomi</taxon>
        <taxon>Actinopterygii</taxon>
        <taxon>Neopterygii</taxon>
        <taxon>Teleostei</taxon>
        <taxon>Neoteleostei</taxon>
        <taxon>Acanthomorphata</taxon>
        <taxon>Eupercaria</taxon>
        <taxon>Perciformes</taxon>
        <taxon>Notothenioidei</taxon>
        <taxon>Nototheniidae</taxon>
        <taxon>Dissostichus</taxon>
    </lineage>
</organism>